<accession>A0A4Y7TBF1</accession>
<dbReference type="PANTHER" id="PTHR46480:SF1">
    <property type="entry name" value="VOLTAGE-GATED HYDROGEN CHANNEL 1"/>
    <property type="match status" value="1"/>
</dbReference>
<dbReference type="Proteomes" id="UP000298030">
    <property type="component" value="Unassembled WGS sequence"/>
</dbReference>
<evidence type="ECO:0000256" key="9">
    <source>
        <dbReference type="ARBA" id="ARBA00023303"/>
    </source>
</evidence>
<dbReference type="OrthoDB" id="427456at2759"/>
<name>A0A4Y7TBF1_COPMI</name>
<dbReference type="STRING" id="71717.A0A4Y7TBF1"/>
<keyword evidence="6 11" id="KW-1133">Transmembrane helix</keyword>
<evidence type="ECO:0000256" key="10">
    <source>
        <dbReference type="SAM" id="MobiDB-lite"/>
    </source>
</evidence>
<evidence type="ECO:0008006" key="14">
    <source>
        <dbReference type="Google" id="ProtNLM"/>
    </source>
</evidence>
<dbReference type="GO" id="GO:0005886">
    <property type="term" value="C:plasma membrane"/>
    <property type="evidence" value="ECO:0007669"/>
    <property type="project" value="UniProtKB-SubCell"/>
</dbReference>
<evidence type="ECO:0000256" key="6">
    <source>
        <dbReference type="ARBA" id="ARBA00022989"/>
    </source>
</evidence>
<keyword evidence="3" id="KW-1003">Cell membrane</keyword>
<feature type="transmembrane region" description="Helical" evidence="11">
    <location>
        <begin position="20"/>
        <end position="40"/>
    </location>
</feature>
<evidence type="ECO:0000256" key="7">
    <source>
        <dbReference type="ARBA" id="ARBA00023065"/>
    </source>
</evidence>
<evidence type="ECO:0000256" key="1">
    <source>
        <dbReference type="ARBA" id="ARBA00004651"/>
    </source>
</evidence>
<comment type="subcellular location">
    <subcellularLocation>
        <location evidence="1">Cell membrane</location>
        <topology evidence="1">Multi-pass membrane protein</topology>
    </subcellularLocation>
</comment>
<protein>
    <recommendedName>
        <fullName evidence="14">Hydrogen voltage-gated channel 1</fullName>
    </recommendedName>
</protein>
<evidence type="ECO:0000256" key="8">
    <source>
        <dbReference type="ARBA" id="ARBA00023136"/>
    </source>
</evidence>
<gene>
    <name evidence="12" type="ORF">FA13DRAFT_1791555</name>
</gene>
<organism evidence="12 13">
    <name type="scientific">Coprinellus micaceus</name>
    <name type="common">Glistening ink-cap mushroom</name>
    <name type="synonym">Coprinus micaceus</name>
    <dbReference type="NCBI Taxonomy" id="71717"/>
    <lineage>
        <taxon>Eukaryota</taxon>
        <taxon>Fungi</taxon>
        <taxon>Dikarya</taxon>
        <taxon>Basidiomycota</taxon>
        <taxon>Agaricomycotina</taxon>
        <taxon>Agaricomycetes</taxon>
        <taxon>Agaricomycetidae</taxon>
        <taxon>Agaricales</taxon>
        <taxon>Agaricineae</taxon>
        <taxon>Psathyrellaceae</taxon>
        <taxon>Coprinellus</taxon>
    </lineage>
</organism>
<feature type="region of interest" description="Disordered" evidence="10">
    <location>
        <begin position="110"/>
        <end position="132"/>
    </location>
</feature>
<keyword evidence="13" id="KW-1185">Reference proteome</keyword>
<dbReference type="Gene3D" id="1.20.120.350">
    <property type="entry name" value="Voltage-gated potassium channels. Chain C"/>
    <property type="match status" value="1"/>
</dbReference>
<proteinExistence type="predicted"/>
<evidence type="ECO:0000256" key="2">
    <source>
        <dbReference type="ARBA" id="ARBA00022448"/>
    </source>
</evidence>
<evidence type="ECO:0000256" key="5">
    <source>
        <dbReference type="ARBA" id="ARBA00022882"/>
    </source>
</evidence>
<dbReference type="GO" id="GO:0034702">
    <property type="term" value="C:monoatomic ion channel complex"/>
    <property type="evidence" value="ECO:0007669"/>
    <property type="project" value="UniProtKB-KW"/>
</dbReference>
<keyword evidence="5" id="KW-0851">Voltage-gated channel</keyword>
<keyword evidence="8 11" id="KW-0472">Membrane</keyword>
<dbReference type="AlphaFoldDB" id="A0A4Y7TBF1"/>
<sequence>MAGDLKPHIWYNPWGRVSHAWLHLFDAVVIVATFVLEVILRGRDAELAALLVILRLWRIVKLVTGVTVGIEEVDEERAKELEKTKEELSRIKVELASAQEQVITLQRRLNAQSNDSPPVSVGSLPNKRLLTD</sequence>
<keyword evidence="2" id="KW-0813">Transport</keyword>
<keyword evidence="4 11" id="KW-0812">Transmembrane</keyword>
<dbReference type="GO" id="GO:0030171">
    <property type="term" value="F:voltage-gated proton channel activity"/>
    <property type="evidence" value="ECO:0007669"/>
    <property type="project" value="InterPro"/>
</dbReference>
<comment type="caution">
    <text evidence="12">The sequence shown here is derived from an EMBL/GenBank/DDBJ whole genome shotgun (WGS) entry which is preliminary data.</text>
</comment>
<dbReference type="InterPro" id="IPR027359">
    <property type="entry name" value="Volt_channel_dom_sf"/>
</dbReference>
<reference evidence="12 13" key="1">
    <citation type="journal article" date="2019" name="Nat. Ecol. Evol.">
        <title>Megaphylogeny resolves global patterns of mushroom evolution.</title>
        <authorList>
            <person name="Varga T."/>
            <person name="Krizsan K."/>
            <person name="Foldi C."/>
            <person name="Dima B."/>
            <person name="Sanchez-Garcia M."/>
            <person name="Sanchez-Ramirez S."/>
            <person name="Szollosi G.J."/>
            <person name="Szarkandi J.G."/>
            <person name="Papp V."/>
            <person name="Albert L."/>
            <person name="Andreopoulos W."/>
            <person name="Angelini C."/>
            <person name="Antonin V."/>
            <person name="Barry K.W."/>
            <person name="Bougher N.L."/>
            <person name="Buchanan P."/>
            <person name="Buyck B."/>
            <person name="Bense V."/>
            <person name="Catcheside P."/>
            <person name="Chovatia M."/>
            <person name="Cooper J."/>
            <person name="Damon W."/>
            <person name="Desjardin D."/>
            <person name="Finy P."/>
            <person name="Geml J."/>
            <person name="Haridas S."/>
            <person name="Hughes K."/>
            <person name="Justo A."/>
            <person name="Karasinski D."/>
            <person name="Kautmanova I."/>
            <person name="Kiss B."/>
            <person name="Kocsube S."/>
            <person name="Kotiranta H."/>
            <person name="LaButti K.M."/>
            <person name="Lechner B.E."/>
            <person name="Liimatainen K."/>
            <person name="Lipzen A."/>
            <person name="Lukacs Z."/>
            <person name="Mihaltcheva S."/>
            <person name="Morgado L.N."/>
            <person name="Niskanen T."/>
            <person name="Noordeloos M.E."/>
            <person name="Ohm R.A."/>
            <person name="Ortiz-Santana B."/>
            <person name="Ovrebo C."/>
            <person name="Racz N."/>
            <person name="Riley R."/>
            <person name="Savchenko A."/>
            <person name="Shiryaev A."/>
            <person name="Soop K."/>
            <person name="Spirin V."/>
            <person name="Szebenyi C."/>
            <person name="Tomsovsky M."/>
            <person name="Tulloss R.E."/>
            <person name="Uehling J."/>
            <person name="Grigoriev I.V."/>
            <person name="Vagvolgyi C."/>
            <person name="Papp T."/>
            <person name="Martin F.M."/>
            <person name="Miettinen O."/>
            <person name="Hibbett D.S."/>
            <person name="Nagy L.G."/>
        </authorList>
    </citation>
    <scope>NUCLEOTIDE SEQUENCE [LARGE SCALE GENOMIC DNA]</scope>
    <source>
        <strain evidence="12 13">FP101781</strain>
    </source>
</reference>
<evidence type="ECO:0000256" key="4">
    <source>
        <dbReference type="ARBA" id="ARBA00022692"/>
    </source>
</evidence>
<evidence type="ECO:0000313" key="12">
    <source>
        <dbReference type="EMBL" id="TEB31274.1"/>
    </source>
</evidence>
<evidence type="ECO:0000313" key="13">
    <source>
        <dbReference type="Proteomes" id="UP000298030"/>
    </source>
</evidence>
<dbReference type="PANTHER" id="PTHR46480">
    <property type="entry name" value="F20B24.22"/>
    <property type="match status" value="1"/>
</dbReference>
<evidence type="ECO:0000256" key="11">
    <source>
        <dbReference type="SAM" id="Phobius"/>
    </source>
</evidence>
<dbReference type="InterPro" id="IPR031846">
    <property type="entry name" value="Hvcn1"/>
</dbReference>
<keyword evidence="9" id="KW-0407">Ion channel</keyword>
<keyword evidence="7" id="KW-0406">Ion transport</keyword>
<evidence type="ECO:0000256" key="3">
    <source>
        <dbReference type="ARBA" id="ARBA00022475"/>
    </source>
</evidence>
<dbReference type="EMBL" id="QPFP01000019">
    <property type="protein sequence ID" value="TEB31274.1"/>
    <property type="molecule type" value="Genomic_DNA"/>
</dbReference>